<evidence type="ECO:0000313" key="2">
    <source>
        <dbReference type="EMBL" id="GBP45000.1"/>
    </source>
</evidence>
<gene>
    <name evidence="2" type="ORF">EVAR_33428_1</name>
</gene>
<name>A0A4C1W2B8_EUMVA</name>
<protein>
    <submittedName>
        <fullName evidence="2">Uncharacterized protein</fullName>
    </submittedName>
</protein>
<sequence length="159" mass="17468">MEETAKLALENLVQYNLVKGIEGPNLKNLKPKGLRKMIEINDVIRISVFRLAAVGSGLLSRSLSARRPPPASPDRPTDVGPTATRAASVSLRGGRRFTDELLNRTRTGRPLVFHVQLFTLGFADARSGMPIGSSPNNGRPYSIYSVYKNPNRLEPDSRV</sequence>
<evidence type="ECO:0000313" key="3">
    <source>
        <dbReference type="Proteomes" id="UP000299102"/>
    </source>
</evidence>
<proteinExistence type="predicted"/>
<organism evidence="2 3">
    <name type="scientific">Eumeta variegata</name>
    <name type="common">Bagworm moth</name>
    <name type="synonym">Eumeta japonica</name>
    <dbReference type="NCBI Taxonomy" id="151549"/>
    <lineage>
        <taxon>Eukaryota</taxon>
        <taxon>Metazoa</taxon>
        <taxon>Ecdysozoa</taxon>
        <taxon>Arthropoda</taxon>
        <taxon>Hexapoda</taxon>
        <taxon>Insecta</taxon>
        <taxon>Pterygota</taxon>
        <taxon>Neoptera</taxon>
        <taxon>Endopterygota</taxon>
        <taxon>Lepidoptera</taxon>
        <taxon>Glossata</taxon>
        <taxon>Ditrysia</taxon>
        <taxon>Tineoidea</taxon>
        <taxon>Psychidae</taxon>
        <taxon>Oiketicinae</taxon>
        <taxon>Eumeta</taxon>
    </lineage>
</organism>
<keyword evidence="3" id="KW-1185">Reference proteome</keyword>
<evidence type="ECO:0000256" key="1">
    <source>
        <dbReference type="SAM" id="MobiDB-lite"/>
    </source>
</evidence>
<reference evidence="2 3" key="1">
    <citation type="journal article" date="2019" name="Commun. Biol.">
        <title>The bagworm genome reveals a unique fibroin gene that provides high tensile strength.</title>
        <authorList>
            <person name="Kono N."/>
            <person name="Nakamura H."/>
            <person name="Ohtoshi R."/>
            <person name="Tomita M."/>
            <person name="Numata K."/>
            <person name="Arakawa K."/>
        </authorList>
    </citation>
    <scope>NUCLEOTIDE SEQUENCE [LARGE SCALE GENOMIC DNA]</scope>
</reference>
<dbReference type="EMBL" id="BGZK01000462">
    <property type="protein sequence ID" value="GBP45000.1"/>
    <property type="molecule type" value="Genomic_DNA"/>
</dbReference>
<accession>A0A4C1W2B8</accession>
<dbReference type="AlphaFoldDB" id="A0A4C1W2B8"/>
<dbReference type="Proteomes" id="UP000299102">
    <property type="component" value="Unassembled WGS sequence"/>
</dbReference>
<comment type="caution">
    <text evidence="2">The sequence shown here is derived from an EMBL/GenBank/DDBJ whole genome shotgun (WGS) entry which is preliminary data.</text>
</comment>
<feature type="region of interest" description="Disordered" evidence="1">
    <location>
        <begin position="62"/>
        <end position="88"/>
    </location>
</feature>